<feature type="transmembrane region" description="Helical" evidence="6">
    <location>
        <begin position="75"/>
        <end position="96"/>
    </location>
</feature>
<feature type="transmembrane region" description="Helical" evidence="6">
    <location>
        <begin position="169"/>
        <end position="191"/>
    </location>
</feature>
<dbReference type="PANTHER" id="PTHR21716">
    <property type="entry name" value="TRANSMEMBRANE PROTEIN"/>
    <property type="match status" value="1"/>
</dbReference>
<sequence length="369" mass="40025">MTELDLRKQGSPPAHVDSALVVRSVSITGIFVILAVFALHAAADILIPITIAYSLNLLLSPLIRRLSKLRIPAPLSAAVVVISFLGISLLSIYALFEPAEEWIQRGPQLTEQVKQKIRPMLGSIEGAQKVAAGVDTLIEDKLAQEPPLNVKVQPDASRLERMLTNTSSALASIGIVVVLLYFLLAAGDTFLNKLVSIIPKFKDKRRAVEIIREIQRDTSRYLITRTLINIGLGAVVAFALAMLGMPNPILWGTLAALLNFAPYVGPAISLSIMTVAAIISFDTLPEALLVPLTVLLINILEGEFISHQLIGKRLALSPVIVFMSIVFWGWIWGIAGALMAIPIIAAINVVCQHVDSLNPVSEFIRDTND</sequence>
<evidence type="ECO:0000256" key="5">
    <source>
        <dbReference type="ARBA" id="ARBA00023136"/>
    </source>
</evidence>
<comment type="caution">
    <text evidence="7">The sequence shown here is derived from an EMBL/GenBank/DDBJ whole genome shotgun (WGS) entry which is preliminary data.</text>
</comment>
<evidence type="ECO:0000313" key="8">
    <source>
        <dbReference type="Proteomes" id="UP000614811"/>
    </source>
</evidence>
<evidence type="ECO:0000256" key="4">
    <source>
        <dbReference type="ARBA" id="ARBA00022989"/>
    </source>
</evidence>
<proteinExistence type="inferred from homology"/>
<dbReference type="EMBL" id="BMXA01000002">
    <property type="protein sequence ID" value="GHA06558.1"/>
    <property type="molecule type" value="Genomic_DNA"/>
</dbReference>
<feature type="transmembrane region" description="Helical" evidence="6">
    <location>
        <begin position="45"/>
        <end position="63"/>
    </location>
</feature>
<evidence type="ECO:0000256" key="2">
    <source>
        <dbReference type="ARBA" id="ARBA00009773"/>
    </source>
</evidence>
<feature type="transmembrane region" description="Helical" evidence="6">
    <location>
        <begin position="288"/>
        <end position="310"/>
    </location>
</feature>
<keyword evidence="3 6" id="KW-0812">Transmembrane</keyword>
<dbReference type="GO" id="GO:0016020">
    <property type="term" value="C:membrane"/>
    <property type="evidence" value="ECO:0007669"/>
    <property type="project" value="UniProtKB-SubCell"/>
</dbReference>
<dbReference type="Proteomes" id="UP000614811">
    <property type="component" value="Unassembled WGS sequence"/>
</dbReference>
<keyword evidence="4 6" id="KW-1133">Transmembrane helix</keyword>
<dbReference type="AlphaFoldDB" id="A0A918VL87"/>
<keyword evidence="8" id="KW-1185">Reference proteome</keyword>
<evidence type="ECO:0000256" key="3">
    <source>
        <dbReference type="ARBA" id="ARBA00022692"/>
    </source>
</evidence>
<reference evidence="7" key="1">
    <citation type="journal article" date="2014" name="Int. J. Syst. Evol. Microbiol.">
        <title>Complete genome sequence of Corynebacterium casei LMG S-19264T (=DSM 44701T), isolated from a smear-ripened cheese.</title>
        <authorList>
            <consortium name="US DOE Joint Genome Institute (JGI-PGF)"/>
            <person name="Walter F."/>
            <person name="Albersmeier A."/>
            <person name="Kalinowski J."/>
            <person name="Ruckert C."/>
        </authorList>
    </citation>
    <scope>NUCLEOTIDE SEQUENCE</scope>
    <source>
        <strain evidence="7">KCTC 12711</strain>
    </source>
</reference>
<protein>
    <submittedName>
        <fullName evidence="7">AI-2E family transporter</fullName>
    </submittedName>
</protein>
<comment type="similarity">
    <text evidence="2">Belongs to the autoinducer-2 exporter (AI-2E) (TC 2.A.86) family.</text>
</comment>
<feature type="transmembrane region" description="Helical" evidence="6">
    <location>
        <begin position="20"/>
        <end position="39"/>
    </location>
</feature>
<dbReference type="PANTHER" id="PTHR21716:SF16">
    <property type="entry name" value="BLL1467 PROTEIN"/>
    <property type="match status" value="1"/>
</dbReference>
<feature type="transmembrane region" description="Helical" evidence="6">
    <location>
        <begin position="330"/>
        <end position="351"/>
    </location>
</feature>
<feature type="transmembrane region" description="Helical" evidence="6">
    <location>
        <begin position="222"/>
        <end position="243"/>
    </location>
</feature>
<dbReference type="GO" id="GO:0055085">
    <property type="term" value="P:transmembrane transport"/>
    <property type="evidence" value="ECO:0007669"/>
    <property type="project" value="TreeGrafter"/>
</dbReference>
<evidence type="ECO:0000256" key="1">
    <source>
        <dbReference type="ARBA" id="ARBA00004141"/>
    </source>
</evidence>
<dbReference type="Pfam" id="PF01594">
    <property type="entry name" value="AI-2E_transport"/>
    <property type="match status" value="1"/>
</dbReference>
<evidence type="ECO:0000313" key="7">
    <source>
        <dbReference type="EMBL" id="GHA06558.1"/>
    </source>
</evidence>
<organism evidence="7 8">
    <name type="scientific">Arenicella chitinivorans</name>
    <dbReference type="NCBI Taxonomy" id="1329800"/>
    <lineage>
        <taxon>Bacteria</taxon>
        <taxon>Pseudomonadati</taxon>
        <taxon>Pseudomonadota</taxon>
        <taxon>Gammaproteobacteria</taxon>
        <taxon>Arenicellales</taxon>
        <taxon>Arenicellaceae</taxon>
        <taxon>Arenicella</taxon>
    </lineage>
</organism>
<evidence type="ECO:0000256" key="6">
    <source>
        <dbReference type="SAM" id="Phobius"/>
    </source>
</evidence>
<keyword evidence="5 6" id="KW-0472">Membrane</keyword>
<name>A0A918VL87_9GAMM</name>
<reference evidence="7" key="2">
    <citation type="submission" date="2020-09" db="EMBL/GenBank/DDBJ databases">
        <authorList>
            <person name="Sun Q."/>
            <person name="Kim S."/>
        </authorList>
    </citation>
    <scope>NUCLEOTIDE SEQUENCE</scope>
    <source>
        <strain evidence="7">KCTC 12711</strain>
    </source>
</reference>
<feature type="transmembrane region" description="Helical" evidence="6">
    <location>
        <begin position="263"/>
        <end position="281"/>
    </location>
</feature>
<gene>
    <name evidence="7" type="ORF">GCM10008090_15290</name>
</gene>
<comment type="subcellular location">
    <subcellularLocation>
        <location evidence="1">Membrane</location>
        <topology evidence="1">Multi-pass membrane protein</topology>
    </subcellularLocation>
</comment>
<dbReference type="RefSeq" id="WP_189399522.1">
    <property type="nucleotide sequence ID" value="NZ_BMXA01000002.1"/>
</dbReference>
<accession>A0A918VL87</accession>
<dbReference type="InterPro" id="IPR002549">
    <property type="entry name" value="AI-2E-like"/>
</dbReference>